<dbReference type="PROSITE" id="PS51635">
    <property type="entry name" value="PNPLA"/>
    <property type="match status" value="1"/>
</dbReference>
<dbReference type="GO" id="GO:0016787">
    <property type="term" value="F:hydrolase activity"/>
    <property type="evidence" value="ECO:0007669"/>
    <property type="project" value="UniProtKB-UniRule"/>
</dbReference>
<dbReference type="Proteomes" id="UP000002774">
    <property type="component" value="Chromosome"/>
</dbReference>
<evidence type="ECO:0000256" key="2">
    <source>
        <dbReference type="ARBA" id="ARBA00022963"/>
    </source>
</evidence>
<dbReference type="HOGENOM" id="CLU_021030_0_0_10"/>
<feature type="short sequence motif" description="GXGXXG" evidence="4">
    <location>
        <begin position="28"/>
        <end position="33"/>
    </location>
</feature>
<dbReference type="EMBL" id="CM001403">
    <property type="protein sequence ID" value="EHQ28939.1"/>
    <property type="molecule type" value="Genomic_DNA"/>
</dbReference>
<dbReference type="CDD" id="cd07205">
    <property type="entry name" value="Pat_PNPLA6_PNPLA7_NTE1_like"/>
    <property type="match status" value="1"/>
</dbReference>
<organism evidence="6 7">
    <name type="scientific">Mucilaginibacter paludis DSM 18603</name>
    <dbReference type="NCBI Taxonomy" id="714943"/>
    <lineage>
        <taxon>Bacteria</taxon>
        <taxon>Pseudomonadati</taxon>
        <taxon>Bacteroidota</taxon>
        <taxon>Sphingobacteriia</taxon>
        <taxon>Sphingobacteriales</taxon>
        <taxon>Sphingobacteriaceae</taxon>
        <taxon>Mucilaginibacter</taxon>
    </lineage>
</organism>
<dbReference type="STRING" id="714943.Mucpa_4855"/>
<keyword evidence="1 4" id="KW-0378">Hydrolase</keyword>
<dbReference type="InterPro" id="IPR050301">
    <property type="entry name" value="NTE"/>
</dbReference>
<keyword evidence="2 4" id="KW-0442">Lipid degradation</keyword>
<evidence type="ECO:0000313" key="7">
    <source>
        <dbReference type="Proteomes" id="UP000002774"/>
    </source>
</evidence>
<proteinExistence type="predicted"/>
<evidence type="ECO:0000313" key="6">
    <source>
        <dbReference type="EMBL" id="EHQ28939.1"/>
    </source>
</evidence>
<accession>H1Y5C8</accession>
<dbReference type="InterPro" id="IPR002641">
    <property type="entry name" value="PNPLA_dom"/>
</dbReference>
<keyword evidence="3 4" id="KW-0443">Lipid metabolism</keyword>
<dbReference type="AlphaFoldDB" id="H1Y5C8"/>
<dbReference type="InterPro" id="IPR016035">
    <property type="entry name" value="Acyl_Trfase/lysoPLipase"/>
</dbReference>
<sequence>MKKIQLLILLFFIYLNGTAQKVGVVFSGGGAKGLAHIGVLKALEENNIPIDYIVGTSMGGVVGAMYAAGYTPQEIERIAVSTNFQDWVSGKFDSDYRYFFQKKPDNPSFLSLKLEIDTGFQARFRSTLVNDIPLNFALIELYTQPTVNAHNDFNHLFVPFRCIVADVFSQKAIDVDHGSLAEAIRGTITVPLVYRPVKVDGRYVFDGGLYNNFPVDVMKRDFKPDYIIGANVSSKTFKDYPKDDEKLMGRSLIYMFLSNSDSTSIGKNGIYIQPNLQNFSSTNFAPVAQMIKAGYDATMADMPRIKADIAARTDSDGLKKRREKFHQTQAPIVFNNIIITGANFQQQRYIEGIFRKDENKPLSLKDVKEGYYRLVTNDNFETVYPRVIYHPQSNSYDFGIDIKSSKNFRADIGGMISSRPISTAHLGLQYDYINRNSFTATLNLYSGRFYESAQGTLRSDFPTRLPFYLEGEFAYNYWNYFNNNQISVERTNPLYIAQSDRKIMIKAGIPVANNGKLELQAGYINTGDEYSPNDTYQNGDTLDVSRFTAFKASIAIEKNSLNRKQYASKGNHYYLGLQYYNGREYYDNGNVLQNTPGYHAIGQFNTIRQWFAAKLSQENYFFTQKHLSLGYLVEGVLSNKPLFRTYEESVLSSPGFYPLQDSRTLILTNFRAPSYAAGGLKSVVTLKKNLEWRTDGYLFIPVRGIRRDNLEDASYTNILGVRKFAGSTGLVYQSFVGPIGLSFNYYDDDQKRYGVMFHAGFLIFNKRALNE</sequence>
<keyword evidence="7" id="KW-1185">Reference proteome</keyword>
<feature type="short sequence motif" description="GXSXG" evidence="4">
    <location>
        <begin position="55"/>
        <end position="59"/>
    </location>
</feature>
<evidence type="ECO:0000259" key="5">
    <source>
        <dbReference type="PROSITE" id="PS51635"/>
    </source>
</evidence>
<protein>
    <submittedName>
        <fullName evidence="6">Patatin</fullName>
    </submittedName>
</protein>
<dbReference type="GO" id="GO:0016042">
    <property type="term" value="P:lipid catabolic process"/>
    <property type="evidence" value="ECO:0007669"/>
    <property type="project" value="UniProtKB-UniRule"/>
</dbReference>
<dbReference type="Pfam" id="PF01734">
    <property type="entry name" value="Patatin"/>
    <property type="match status" value="1"/>
</dbReference>
<dbReference type="OrthoDB" id="9770965at2"/>
<dbReference type="Gene3D" id="3.40.1090.10">
    <property type="entry name" value="Cytosolic phospholipase A2 catalytic domain"/>
    <property type="match status" value="2"/>
</dbReference>
<evidence type="ECO:0000256" key="4">
    <source>
        <dbReference type="PROSITE-ProRule" id="PRU01161"/>
    </source>
</evidence>
<name>H1Y5C8_9SPHI</name>
<dbReference type="PANTHER" id="PTHR14226:SF29">
    <property type="entry name" value="NEUROPATHY TARGET ESTERASE SWS"/>
    <property type="match status" value="1"/>
</dbReference>
<feature type="active site" description="Proton acceptor" evidence="4">
    <location>
        <position position="206"/>
    </location>
</feature>
<feature type="active site" description="Nucleophile" evidence="4">
    <location>
        <position position="57"/>
    </location>
</feature>
<dbReference type="PANTHER" id="PTHR14226">
    <property type="entry name" value="NEUROPATHY TARGET ESTERASE/SWISS CHEESE D.MELANOGASTER"/>
    <property type="match status" value="1"/>
</dbReference>
<dbReference type="RefSeq" id="WP_008509917.1">
    <property type="nucleotide sequence ID" value="NZ_CM001403.1"/>
</dbReference>
<feature type="short sequence motif" description="DGA/G" evidence="4">
    <location>
        <begin position="206"/>
        <end position="208"/>
    </location>
</feature>
<feature type="domain" description="PNPLA" evidence="5">
    <location>
        <begin position="24"/>
        <end position="219"/>
    </location>
</feature>
<gene>
    <name evidence="6" type="ORF">Mucpa_4855</name>
</gene>
<reference evidence="6" key="1">
    <citation type="submission" date="2011-09" db="EMBL/GenBank/DDBJ databases">
        <title>The permanent draft genome of Mucilaginibacter paludis DSM 18603.</title>
        <authorList>
            <consortium name="US DOE Joint Genome Institute (JGI-PGF)"/>
            <person name="Lucas S."/>
            <person name="Han J."/>
            <person name="Lapidus A."/>
            <person name="Bruce D."/>
            <person name="Goodwin L."/>
            <person name="Pitluck S."/>
            <person name="Peters L."/>
            <person name="Kyrpides N."/>
            <person name="Mavromatis K."/>
            <person name="Ivanova N."/>
            <person name="Mikhailova N."/>
            <person name="Held B."/>
            <person name="Detter J.C."/>
            <person name="Tapia R."/>
            <person name="Han C."/>
            <person name="Land M."/>
            <person name="Hauser L."/>
            <person name="Markowitz V."/>
            <person name="Cheng J.-F."/>
            <person name="Hugenholtz P."/>
            <person name="Woyke T."/>
            <person name="Wu D."/>
            <person name="Tindall B."/>
            <person name="Brambilla E."/>
            <person name="Klenk H.-P."/>
            <person name="Eisen J.A."/>
        </authorList>
    </citation>
    <scope>NUCLEOTIDE SEQUENCE [LARGE SCALE GENOMIC DNA]</scope>
    <source>
        <strain evidence="6">DSM 18603</strain>
    </source>
</reference>
<evidence type="ECO:0000256" key="3">
    <source>
        <dbReference type="ARBA" id="ARBA00023098"/>
    </source>
</evidence>
<evidence type="ECO:0000256" key="1">
    <source>
        <dbReference type="ARBA" id="ARBA00022801"/>
    </source>
</evidence>
<dbReference type="SUPFAM" id="SSF52151">
    <property type="entry name" value="FabD/lysophospholipase-like"/>
    <property type="match status" value="1"/>
</dbReference>
<dbReference type="eggNOG" id="COG1752">
    <property type="taxonomic scope" value="Bacteria"/>
</dbReference>